<proteinExistence type="predicted"/>
<gene>
    <name evidence="2" type="ORF">CLEI1391_LOCUS5925</name>
</gene>
<organism evidence="2">
    <name type="scientific">Chlamydomonas leiostraca</name>
    <dbReference type="NCBI Taxonomy" id="1034604"/>
    <lineage>
        <taxon>Eukaryota</taxon>
        <taxon>Viridiplantae</taxon>
        <taxon>Chlorophyta</taxon>
        <taxon>core chlorophytes</taxon>
        <taxon>Chlorophyceae</taxon>
        <taxon>CS clade</taxon>
        <taxon>Chlamydomonadales</taxon>
        <taxon>Chlamydomonadaceae</taxon>
        <taxon>Chlamydomonas</taxon>
    </lineage>
</organism>
<dbReference type="EMBL" id="HBFB01010394">
    <property type="protein sequence ID" value="CAD8673647.1"/>
    <property type="molecule type" value="Transcribed_RNA"/>
</dbReference>
<feature type="region of interest" description="Disordered" evidence="1">
    <location>
        <begin position="60"/>
        <end position="79"/>
    </location>
</feature>
<dbReference type="AlphaFoldDB" id="A0A7S0RDD0"/>
<protein>
    <submittedName>
        <fullName evidence="2">Uncharacterized protein</fullName>
    </submittedName>
</protein>
<name>A0A7S0RDD0_9CHLO</name>
<reference evidence="2" key="1">
    <citation type="submission" date="2021-01" db="EMBL/GenBank/DDBJ databases">
        <authorList>
            <person name="Corre E."/>
            <person name="Pelletier E."/>
            <person name="Niang G."/>
            <person name="Scheremetjew M."/>
            <person name="Finn R."/>
            <person name="Kale V."/>
            <person name="Holt S."/>
            <person name="Cochrane G."/>
            <person name="Meng A."/>
            <person name="Brown T."/>
            <person name="Cohen L."/>
        </authorList>
    </citation>
    <scope>NUCLEOTIDE SEQUENCE</scope>
    <source>
        <strain evidence="2">SAG 11-49</strain>
    </source>
</reference>
<evidence type="ECO:0000313" key="2">
    <source>
        <dbReference type="EMBL" id="CAD8673647.1"/>
    </source>
</evidence>
<sequence length="108" mass="11718">MTHGGTSGANSTGLIKPGDYAAFERSGKIHEGRVEQVTPAHKAILVDQEGVQQEVALSQLAKDPDRSPAEPIPHGKQPDEVLEMEAADRLQAERDKFSALMAHAERKH</sequence>
<accession>A0A7S0RDD0</accession>
<evidence type="ECO:0000256" key="1">
    <source>
        <dbReference type="SAM" id="MobiDB-lite"/>
    </source>
</evidence>